<protein>
    <submittedName>
        <fullName evidence="1">RCG53487, isoform CRA_a</fullName>
    </submittedName>
</protein>
<dbReference type="PROSITE" id="PS51257">
    <property type="entry name" value="PROKAR_LIPOPROTEIN"/>
    <property type="match status" value="1"/>
</dbReference>
<dbReference type="EMBL" id="CH473998">
    <property type="protein sequence ID" value="EDL97767.1"/>
    <property type="molecule type" value="Genomic_DNA"/>
</dbReference>
<gene>
    <name evidence="1" type="ORF">rCG_53487</name>
</gene>
<evidence type="ECO:0000313" key="2">
    <source>
        <dbReference type="Proteomes" id="UP000234681"/>
    </source>
</evidence>
<proteinExistence type="predicted"/>
<dbReference type="AlphaFoldDB" id="A6JRH6"/>
<name>A6JRH6_RAT</name>
<evidence type="ECO:0000313" key="1">
    <source>
        <dbReference type="EMBL" id="EDL97767.1"/>
    </source>
</evidence>
<organism evidence="1 2">
    <name type="scientific">Rattus norvegicus</name>
    <name type="common">Rat</name>
    <dbReference type="NCBI Taxonomy" id="10116"/>
    <lineage>
        <taxon>Eukaryota</taxon>
        <taxon>Metazoa</taxon>
        <taxon>Chordata</taxon>
        <taxon>Craniata</taxon>
        <taxon>Vertebrata</taxon>
        <taxon>Euteleostomi</taxon>
        <taxon>Mammalia</taxon>
        <taxon>Eutheria</taxon>
        <taxon>Euarchontoglires</taxon>
        <taxon>Glires</taxon>
        <taxon>Rodentia</taxon>
        <taxon>Myomorpha</taxon>
        <taxon>Muroidea</taxon>
        <taxon>Muridae</taxon>
        <taxon>Murinae</taxon>
        <taxon>Rattus</taxon>
    </lineage>
</organism>
<feature type="non-terminal residue" evidence="1">
    <location>
        <position position="44"/>
    </location>
</feature>
<accession>A6JRH6</accession>
<sequence length="44" mass="5205">MRYVRYVFVFFCFSSLSGCLLKCQVLFSCISECKQYILLNILLI</sequence>
<dbReference type="Proteomes" id="UP000234681">
    <property type="component" value="Chromosome 5"/>
</dbReference>
<reference evidence="2" key="1">
    <citation type="submission" date="2005-09" db="EMBL/GenBank/DDBJ databases">
        <authorList>
            <person name="Mural R.J."/>
            <person name="Li P.W."/>
            <person name="Adams M.D."/>
            <person name="Amanatides P.G."/>
            <person name="Baden-Tillson H."/>
            <person name="Barnstead M."/>
            <person name="Chin S.H."/>
            <person name="Dew I."/>
            <person name="Evans C.A."/>
            <person name="Ferriera S."/>
            <person name="Flanigan M."/>
            <person name="Fosler C."/>
            <person name="Glodek A."/>
            <person name="Gu Z."/>
            <person name="Holt R.A."/>
            <person name="Jennings D."/>
            <person name="Kraft C.L."/>
            <person name="Lu F."/>
            <person name="Nguyen T."/>
            <person name="Nusskern D.R."/>
            <person name="Pfannkoch C.M."/>
            <person name="Sitter C."/>
            <person name="Sutton G.G."/>
            <person name="Venter J.C."/>
            <person name="Wang Z."/>
            <person name="Woodage T."/>
            <person name="Zheng X.H."/>
            <person name="Zhong F."/>
        </authorList>
    </citation>
    <scope>NUCLEOTIDE SEQUENCE [LARGE SCALE GENOMIC DNA]</scope>
    <source>
        <strain>BN</strain>
        <strain evidence="2">Sprague-Dawley</strain>
    </source>
</reference>